<dbReference type="RefSeq" id="WP_135463944.1">
    <property type="nucleotide sequence ID" value="NZ_SRLC01000002.1"/>
</dbReference>
<keyword evidence="6" id="KW-0812">Transmembrane</keyword>
<accession>A0A4Z0PVS3</accession>
<dbReference type="EC" id="2.7.13.3" evidence="3"/>
<feature type="domain" description="HAMP" evidence="11">
    <location>
        <begin position="163"/>
        <end position="216"/>
    </location>
</feature>
<dbReference type="OrthoDB" id="594725at2"/>
<evidence type="ECO:0000256" key="6">
    <source>
        <dbReference type="ARBA" id="ARBA00022692"/>
    </source>
</evidence>
<evidence type="ECO:0000256" key="4">
    <source>
        <dbReference type="ARBA" id="ARBA00022553"/>
    </source>
</evidence>
<evidence type="ECO:0000256" key="1">
    <source>
        <dbReference type="ARBA" id="ARBA00000085"/>
    </source>
</evidence>
<dbReference type="GO" id="GO:0016020">
    <property type="term" value="C:membrane"/>
    <property type="evidence" value="ECO:0007669"/>
    <property type="project" value="UniProtKB-SubCell"/>
</dbReference>
<dbReference type="Gene3D" id="6.10.340.10">
    <property type="match status" value="1"/>
</dbReference>
<keyword evidence="7 12" id="KW-0418">Kinase</keyword>
<dbReference type="PANTHER" id="PTHR45436:SF5">
    <property type="entry name" value="SENSOR HISTIDINE KINASE TRCS"/>
    <property type="match status" value="1"/>
</dbReference>
<dbReference type="InterPro" id="IPR036890">
    <property type="entry name" value="HATPase_C_sf"/>
</dbReference>
<dbReference type="SMART" id="SM00388">
    <property type="entry name" value="HisKA"/>
    <property type="match status" value="1"/>
</dbReference>
<evidence type="ECO:0000313" key="12">
    <source>
        <dbReference type="EMBL" id="TGE21394.1"/>
    </source>
</evidence>
<dbReference type="Pfam" id="PF00512">
    <property type="entry name" value="HisKA"/>
    <property type="match status" value="1"/>
</dbReference>
<evidence type="ECO:0000259" key="10">
    <source>
        <dbReference type="PROSITE" id="PS50109"/>
    </source>
</evidence>
<keyword evidence="13" id="KW-1185">Reference proteome</keyword>
<evidence type="ECO:0000259" key="11">
    <source>
        <dbReference type="PROSITE" id="PS50885"/>
    </source>
</evidence>
<dbReference type="Gene3D" id="3.30.565.10">
    <property type="entry name" value="Histidine kinase-like ATPase, C-terminal domain"/>
    <property type="match status" value="1"/>
</dbReference>
<evidence type="ECO:0000256" key="3">
    <source>
        <dbReference type="ARBA" id="ARBA00012438"/>
    </source>
</evidence>
<dbReference type="SUPFAM" id="SSF55874">
    <property type="entry name" value="ATPase domain of HSP90 chaperone/DNA topoisomerase II/histidine kinase"/>
    <property type="match status" value="1"/>
</dbReference>
<evidence type="ECO:0000256" key="5">
    <source>
        <dbReference type="ARBA" id="ARBA00022679"/>
    </source>
</evidence>
<dbReference type="CDD" id="cd00075">
    <property type="entry name" value="HATPase"/>
    <property type="match status" value="1"/>
</dbReference>
<dbReference type="SMART" id="SM00304">
    <property type="entry name" value="HAMP"/>
    <property type="match status" value="1"/>
</dbReference>
<dbReference type="CDD" id="cd06225">
    <property type="entry name" value="HAMP"/>
    <property type="match status" value="1"/>
</dbReference>
<evidence type="ECO:0000256" key="7">
    <source>
        <dbReference type="ARBA" id="ARBA00022777"/>
    </source>
</evidence>
<dbReference type="EMBL" id="SRLC01000002">
    <property type="protein sequence ID" value="TGE21394.1"/>
    <property type="molecule type" value="Genomic_DNA"/>
</dbReference>
<dbReference type="PANTHER" id="PTHR45436">
    <property type="entry name" value="SENSOR HISTIDINE KINASE YKOH"/>
    <property type="match status" value="1"/>
</dbReference>
<dbReference type="InterPro" id="IPR003660">
    <property type="entry name" value="HAMP_dom"/>
</dbReference>
<dbReference type="InterPro" id="IPR003594">
    <property type="entry name" value="HATPase_dom"/>
</dbReference>
<keyword evidence="9" id="KW-0902">Two-component regulatory system</keyword>
<comment type="subcellular location">
    <subcellularLocation>
        <location evidence="2">Membrane</location>
    </subcellularLocation>
</comment>
<name>A0A4Z0PVS3_9BACT</name>
<keyword evidence="8" id="KW-1133">Transmembrane helix</keyword>
<evidence type="ECO:0000256" key="8">
    <source>
        <dbReference type="ARBA" id="ARBA00022989"/>
    </source>
</evidence>
<evidence type="ECO:0000256" key="2">
    <source>
        <dbReference type="ARBA" id="ARBA00004370"/>
    </source>
</evidence>
<dbReference type="GO" id="GO:0000155">
    <property type="term" value="F:phosphorelay sensor kinase activity"/>
    <property type="evidence" value="ECO:0007669"/>
    <property type="project" value="InterPro"/>
</dbReference>
<dbReference type="Proteomes" id="UP000297549">
    <property type="component" value="Unassembled WGS sequence"/>
</dbReference>
<dbReference type="CDD" id="cd00082">
    <property type="entry name" value="HisKA"/>
    <property type="match status" value="1"/>
</dbReference>
<dbReference type="PROSITE" id="PS50885">
    <property type="entry name" value="HAMP"/>
    <property type="match status" value="1"/>
</dbReference>
<comment type="catalytic activity">
    <reaction evidence="1">
        <text>ATP + protein L-histidine = ADP + protein N-phospho-L-histidine.</text>
        <dbReference type="EC" id="2.7.13.3"/>
    </reaction>
</comment>
<keyword evidence="8" id="KW-0472">Membrane</keyword>
<proteinExistence type="predicted"/>
<dbReference type="InterPro" id="IPR003661">
    <property type="entry name" value="HisK_dim/P_dom"/>
</dbReference>
<dbReference type="InterPro" id="IPR050428">
    <property type="entry name" value="TCS_sensor_his_kinase"/>
</dbReference>
<dbReference type="Gene3D" id="1.10.287.130">
    <property type="match status" value="1"/>
</dbReference>
<dbReference type="PROSITE" id="PS50109">
    <property type="entry name" value="HIS_KIN"/>
    <property type="match status" value="1"/>
</dbReference>
<dbReference type="SMART" id="SM00387">
    <property type="entry name" value="HATPase_c"/>
    <property type="match status" value="1"/>
</dbReference>
<protein>
    <recommendedName>
        <fullName evidence="3">histidine kinase</fullName>
        <ecNumber evidence="3">2.7.13.3</ecNumber>
    </recommendedName>
</protein>
<feature type="domain" description="Histidine kinase" evidence="10">
    <location>
        <begin position="224"/>
        <end position="439"/>
    </location>
</feature>
<reference evidence="12 13" key="1">
    <citation type="submission" date="2019-04" db="EMBL/GenBank/DDBJ databases">
        <authorList>
            <person name="Feng G."/>
            <person name="Zhang J."/>
            <person name="Zhu H."/>
        </authorList>
    </citation>
    <scope>NUCLEOTIDE SEQUENCE [LARGE SCALE GENOMIC DNA]</scope>
    <source>
        <strain evidence="12 13">JCM 31653</strain>
    </source>
</reference>
<evidence type="ECO:0000256" key="9">
    <source>
        <dbReference type="ARBA" id="ARBA00023012"/>
    </source>
</evidence>
<dbReference type="SUPFAM" id="SSF47384">
    <property type="entry name" value="Homodimeric domain of signal transducing histidine kinase"/>
    <property type="match status" value="1"/>
</dbReference>
<dbReference type="InterPro" id="IPR005467">
    <property type="entry name" value="His_kinase_dom"/>
</dbReference>
<dbReference type="Pfam" id="PF00672">
    <property type="entry name" value="HAMP"/>
    <property type="match status" value="1"/>
</dbReference>
<dbReference type="Pfam" id="PF02518">
    <property type="entry name" value="HATPase_c"/>
    <property type="match status" value="1"/>
</dbReference>
<evidence type="ECO:0000313" key="13">
    <source>
        <dbReference type="Proteomes" id="UP000297549"/>
    </source>
</evidence>
<comment type="caution">
    <text evidence="12">The sequence shown here is derived from an EMBL/GenBank/DDBJ whole genome shotgun (WGS) entry which is preliminary data.</text>
</comment>
<gene>
    <name evidence="12" type="ORF">E5K00_13980</name>
</gene>
<keyword evidence="4" id="KW-0597">Phosphoprotein</keyword>
<dbReference type="InterPro" id="IPR036097">
    <property type="entry name" value="HisK_dim/P_sf"/>
</dbReference>
<sequence length="439" mass="47098">MPRPASLRAHLLLAFTVVVLLTTLLGGGWQYRRLRALLTAADDDRLRARAQLLLARADLSGTLPVLALPDQAGETMRVTYEQPGRPAQELFRSAQWGWARPHGWRQVRVARSPGLFPDDQLTLWLAHPAAPLAASLRQVRQGLAAAVAGSLLLAWLLAPVLSRVALRSLRRISREARRMGRGSDLTELPVPATGDEVQELAETLNQLLARLRAGAELQDNFLAAAAHELRTPLATLQTGLSVASQAPDMPAAARAQLAGHQQEIRRLSRLVDDFLLVSRLRAGALPLSLQPVALDELVLGLADRLLPRFRAAGRPLTIHLDENAPDFLVLADADKLTTVVLNLLENALRHAPAGAGVTVSVSRAASSGWPTLTVQNPAQGSLGDLTRLTTAYYQADVLSEGAGLGLWLSSRIAELHGTALILSQPAGIFTAALPLPPPS</sequence>
<dbReference type="AlphaFoldDB" id="A0A4Z0PVS3"/>
<keyword evidence="5" id="KW-0808">Transferase</keyword>
<organism evidence="12 13">
    <name type="scientific">Hymenobacter aquaticus</name>
    <dbReference type="NCBI Taxonomy" id="1867101"/>
    <lineage>
        <taxon>Bacteria</taxon>
        <taxon>Pseudomonadati</taxon>
        <taxon>Bacteroidota</taxon>
        <taxon>Cytophagia</taxon>
        <taxon>Cytophagales</taxon>
        <taxon>Hymenobacteraceae</taxon>
        <taxon>Hymenobacter</taxon>
    </lineage>
</organism>